<dbReference type="OrthoDB" id="8781707at2"/>
<organism evidence="1 2">
    <name type="scientific">Piscinibacter gummiphilus</name>
    <dbReference type="NCBI Taxonomy" id="946333"/>
    <lineage>
        <taxon>Bacteria</taxon>
        <taxon>Pseudomonadati</taxon>
        <taxon>Pseudomonadota</taxon>
        <taxon>Betaproteobacteria</taxon>
        <taxon>Burkholderiales</taxon>
        <taxon>Sphaerotilaceae</taxon>
        <taxon>Piscinibacter</taxon>
    </lineage>
</organism>
<reference evidence="1 2" key="1">
    <citation type="submission" date="2016-04" db="EMBL/GenBank/DDBJ databases">
        <title>Complete genome sequence of natural rubber-degrading, novel Gram-negative bacterium, Rhizobacter gummiphilus strain NS21.</title>
        <authorList>
            <person name="Tabata M."/>
            <person name="Kasai D."/>
            <person name="Fukuda M."/>
        </authorList>
    </citation>
    <scope>NUCLEOTIDE SEQUENCE [LARGE SCALE GENOMIC DNA]</scope>
    <source>
        <strain evidence="1 2">NS21</strain>
    </source>
</reference>
<dbReference type="STRING" id="946333.A4W93_20715"/>
<dbReference type="AlphaFoldDB" id="A0A1W6LD26"/>
<evidence type="ECO:0000313" key="1">
    <source>
        <dbReference type="EMBL" id="ARN22127.1"/>
    </source>
</evidence>
<accession>A0A1W6LD26</accession>
<dbReference type="Proteomes" id="UP000193427">
    <property type="component" value="Chromosome"/>
</dbReference>
<sequence>MGNFYGAAFGFPTAIYTALLGMVLFYWVLAVVGVVDFDSSGIDLELQADASVDDLGTLAGFIVAFGLGGVPFSVAISLLVLISWTVCCLIAMWLLPLVPTLLLQLAAGTAALLGSFALALPATAVSLRPLRRLFVTHGAATNASLVGQRCSVLTSRVTDTFGQAEVPRRGAPLNIDVRAAEPNVFTRGTAARIVDYDPATQRYSIEPEV</sequence>
<evidence type="ECO:0000313" key="2">
    <source>
        <dbReference type="Proteomes" id="UP000193427"/>
    </source>
</evidence>
<proteinExistence type="predicted"/>
<dbReference type="KEGG" id="rgu:A4W93_20715"/>
<gene>
    <name evidence="1" type="ORF">A4W93_20715</name>
</gene>
<keyword evidence="1" id="KW-0830">Ubiquinone</keyword>
<dbReference type="RefSeq" id="WP_085752425.1">
    <property type="nucleotide sequence ID" value="NZ_BSPR01000006.1"/>
</dbReference>
<name>A0A1W6LD26_9BURK</name>
<dbReference type="EMBL" id="CP015118">
    <property type="protein sequence ID" value="ARN22127.1"/>
    <property type="molecule type" value="Genomic_DNA"/>
</dbReference>
<protein>
    <submittedName>
        <fullName evidence="1">Ubiquinone biosynthesis protein</fullName>
    </submittedName>
</protein>
<keyword evidence="2" id="KW-1185">Reference proteome</keyword>